<dbReference type="GO" id="GO:0019787">
    <property type="term" value="F:ubiquitin-like protein transferase activity"/>
    <property type="evidence" value="ECO:0007669"/>
    <property type="project" value="InterPro"/>
</dbReference>
<organism evidence="4 5">
    <name type="scientific">Saccharomycopsis crataegensis</name>
    <dbReference type="NCBI Taxonomy" id="43959"/>
    <lineage>
        <taxon>Eukaryota</taxon>
        <taxon>Fungi</taxon>
        <taxon>Dikarya</taxon>
        <taxon>Ascomycota</taxon>
        <taxon>Saccharomycotina</taxon>
        <taxon>Saccharomycetes</taxon>
        <taxon>Saccharomycopsidaceae</taxon>
        <taxon>Saccharomycopsis</taxon>
    </lineage>
</organism>
<dbReference type="AlphaFoldDB" id="A0AAV5QM79"/>
<accession>A0AAV5QM79</accession>
<evidence type="ECO:0000256" key="2">
    <source>
        <dbReference type="ARBA" id="ARBA00022927"/>
    </source>
</evidence>
<evidence type="ECO:0000256" key="1">
    <source>
        <dbReference type="ARBA" id="ARBA00022786"/>
    </source>
</evidence>
<keyword evidence="3" id="KW-0072">Autophagy</keyword>
<evidence type="ECO:0000256" key="3">
    <source>
        <dbReference type="ARBA" id="ARBA00023006"/>
    </source>
</evidence>
<sequence length="222" mass="25879">MISEGRYNEEIEKLYVVLKQSSSNDSVEDSWGKLHTLELLTRDTMKYCLIRKGFENKDGDKCYASEVTISYSRSYCEPIMHFRFYDTSLPDTPINEIESVLEKKLLNTEEFTGFQRSSQHPRHVINPDIHGLADPEVSDIDDVLEGNDEVPQNNTMDHIFIYLTLDYHTVLDHSIWFFLHPCATRDIVPKNSQNYLIAWFTVYGKLIDFKVDQSEIKKVLTI</sequence>
<evidence type="ECO:0000313" key="5">
    <source>
        <dbReference type="Proteomes" id="UP001360560"/>
    </source>
</evidence>
<protein>
    <recommendedName>
        <fullName evidence="6">Autophagy-related protein 10</fullName>
    </recommendedName>
</protein>
<keyword evidence="1" id="KW-0833">Ubl conjugation pathway</keyword>
<keyword evidence="2" id="KW-0653">Protein transport</keyword>
<reference evidence="4 5" key="1">
    <citation type="journal article" date="2023" name="Elife">
        <title>Identification of key yeast species and microbe-microbe interactions impacting larval growth of Drosophila in the wild.</title>
        <authorList>
            <person name="Mure A."/>
            <person name="Sugiura Y."/>
            <person name="Maeda R."/>
            <person name="Honda K."/>
            <person name="Sakurai N."/>
            <person name="Takahashi Y."/>
            <person name="Watada M."/>
            <person name="Katoh T."/>
            <person name="Gotoh A."/>
            <person name="Gotoh Y."/>
            <person name="Taniguchi I."/>
            <person name="Nakamura K."/>
            <person name="Hayashi T."/>
            <person name="Katayama T."/>
            <person name="Uemura T."/>
            <person name="Hattori Y."/>
        </authorList>
    </citation>
    <scope>NUCLEOTIDE SEQUENCE [LARGE SCALE GENOMIC DNA]</scope>
    <source>
        <strain evidence="4 5">SC-9</strain>
    </source>
</reference>
<dbReference type="Gene3D" id="3.30.1460.50">
    <property type="match status" value="2"/>
</dbReference>
<dbReference type="RefSeq" id="XP_064852671.1">
    <property type="nucleotide sequence ID" value="XM_064996599.1"/>
</dbReference>
<dbReference type="Proteomes" id="UP001360560">
    <property type="component" value="Unassembled WGS sequence"/>
</dbReference>
<dbReference type="InterPro" id="IPR007135">
    <property type="entry name" value="Atg3/Atg10"/>
</dbReference>
<name>A0AAV5QM79_9ASCO</name>
<comment type="caution">
    <text evidence="4">The sequence shown here is derived from an EMBL/GenBank/DDBJ whole genome shotgun (WGS) entry which is preliminary data.</text>
</comment>
<dbReference type="GO" id="GO:0015031">
    <property type="term" value="P:protein transport"/>
    <property type="evidence" value="ECO:0007669"/>
    <property type="project" value="UniProtKB-KW"/>
</dbReference>
<dbReference type="EMBL" id="BTFZ01000010">
    <property type="protein sequence ID" value="GMM35671.1"/>
    <property type="molecule type" value="Genomic_DNA"/>
</dbReference>
<keyword evidence="2" id="KW-0813">Transport</keyword>
<keyword evidence="5" id="KW-1185">Reference proteome</keyword>
<dbReference type="GeneID" id="90073650"/>
<dbReference type="GO" id="GO:0006914">
    <property type="term" value="P:autophagy"/>
    <property type="evidence" value="ECO:0007669"/>
    <property type="project" value="UniProtKB-KW"/>
</dbReference>
<gene>
    <name evidence="4" type="ORF">DASC09_029960</name>
</gene>
<dbReference type="Pfam" id="PF03987">
    <property type="entry name" value="Autophagy_act_C"/>
    <property type="match status" value="1"/>
</dbReference>
<evidence type="ECO:0000313" key="4">
    <source>
        <dbReference type="EMBL" id="GMM35671.1"/>
    </source>
</evidence>
<evidence type="ECO:0008006" key="6">
    <source>
        <dbReference type="Google" id="ProtNLM"/>
    </source>
</evidence>
<proteinExistence type="predicted"/>